<gene>
    <name evidence="2" type="ORF">A9O66_36780</name>
</gene>
<geneLocation type="plasmid" evidence="3"/>
<name>A0A9Q6SCB9_9BURK</name>
<organism evidence="2 3">
    <name type="scientific">Paraburkholderia caribensis</name>
    <dbReference type="NCBI Taxonomy" id="75105"/>
    <lineage>
        <taxon>Bacteria</taxon>
        <taxon>Pseudomonadati</taxon>
        <taxon>Pseudomonadota</taxon>
        <taxon>Betaproteobacteria</taxon>
        <taxon>Burkholderiales</taxon>
        <taxon>Burkholderiaceae</taxon>
        <taxon>Paraburkholderia</taxon>
    </lineage>
</organism>
<reference evidence="2 3" key="1">
    <citation type="journal article" date="2014" name="Genome Announc.">
        <title>Draft Genome Sequence of the Haloacid-Degrading Burkholderia caribensis Strain MBA4.</title>
        <authorList>
            <person name="Pan Y."/>
            <person name="Kong K.F."/>
            <person name="Tsang J.S."/>
        </authorList>
    </citation>
    <scope>NUCLEOTIDE SEQUENCE [LARGE SCALE GENOMIC DNA]</scope>
    <source>
        <strain evidence="2 3">852011</strain>
    </source>
</reference>
<proteinExistence type="predicted"/>
<evidence type="ECO:0000313" key="3">
    <source>
        <dbReference type="Proteomes" id="UP000509548"/>
    </source>
</evidence>
<accession>A0A9Q6SCB9</accession>
<sequence>MRSIMEVRYPSAQEHTMPSDPSAEPTAQSLDPAQTVAGKQPARPAKDDLPDADAAEPVPHEHLPTRSDDN</sequence>
<feature type="region of interest" description="Disordered" evidence="1">
    <location>
        <begin position="1"/>
        <end position="70"/>
    </location>
</feature>
<keyword evidence="2" id="KW-0614">Plasmid</keyword>
<dbReference type="Proteomes" id="UP000509548">
    <property type="component" value="Plasmid unnamed"/>
</dbReference>
<dbReference type="EMBL" id="CP015960">
    <property type="protein sequence ID" value="QLB67919.1"/>
    <property type="molecule type" value="Genomic_DNA"/>
</dbReference>
<evidence type="ECO:0000313" key="2">
    <source>
        <dbReference type="EMBL" id="QLB67919.1"/>
    </source>
</evidence>
<protein>
    <submittedName>
        <fullName evidence="2">Uncharacterized protein</fullName>
    </submittedName>
</protein>
<feature type="compositionally biased region" description="Basic and acidic residues" evidence="1">
    <location>
        <begin position="58"/>
        <end position="70"/>
    </location>
</feature>
<evidence type="ECO:0000256" key="1">
    <source>
        <dbReference type="SAM" id="MobiDB-lite"/>
    </source>
</evidence>
<dbReference type="AlphaFoldDB" id="A0A9Q6SCB9"/>